<keyword evidence="10" id="KW-0395">Inflammatory response</keyword>
<keyword evidence="6 11" id="KW-1133">Transmembrane helix</keyword>
<keyword evidence="5 12" id="KW-0732">Signal</keyword>
<dbReference type="Pfam" id="PF08357">
    <property type="entry name" value="SEFIR"/>
    <property type="match status" value="1"/>
</dbReference>
<keyword evidence="3" id="KW-1003">Cell membrane</keyword>
<evidence type="ECO:0000256" key="9">
    <source>
        <dbReference type="ARBA" id="ARBA00023180"/>
    </source>
</evidence>
<evidence type="ECO:0000256" key="3">
    <source>
        <dbReference type="ARBA" id="ARBA00022475"/>
    </source>
</evidence>
<keyword evidence="16" id="KW-1185">Reference proteome</keyword>
<dbReference type="InterPro" id="IPR039465">
    <property type="entry name" value="IL-17_rcpt-like"/>
</dbReference>
<dbReference type="InterPro" id="IPR027841">
    <property type="entry name" value="IL-17_rcpt_C/E_N"/>
</dbReference>
<feature type="transmembrane region" description="Helical" evidence="11">
    <location>
        <begin position="463"/>
        <end position="488"/>
    </location>
</feature>
<dbReference type="Ensembl" id="ENSECRT00000034374.1">
    <property type="protein sequence ID" value="ENSECRP00000033644.1"/>
    <property type="gene ID" value="ENSECRG00000022780.1"/>
</dbReference>
<evidence type="ECO:0000256" key="7">
    <source>
        <dbReference type="ARBA" id="ARBA00023136"/>
    </source>
</evidence>
<dbReference type="AlphaFoldDB" id="A0A8C4TPM8"/>
<evidence type="ECO:0000259" key="14">
    <source>
        <dbReference type="Pfam" id="PF15037"/>
    </source>
</evidence>
<dbReference type="GO" id="GO:0006954">
    <property type="term" value="P:inflammatory response"/>
    <property type="evidence" value="ECO:0007669"/>
    <property type="project" value="UniProtKB-KW"/>
</dbReference>
<evidence type="ECO:0000256" key="6">
    <source>
        <dbReference type="ARBA" id="ARBA00022989"/>
    </source>
</evidence>
<proteinExistence type="predicted"/>
<evidence type="ECO:0000256" key="12">
    <source>
        <dbReference type="SAM" id="SignalP"/>
    </source>
</evidence>
<evidence type="ECO:0000256" key="10">
    <source>
        <dbReference type="ARBA" id="ARBA00023198"/>
    </source>
</evidence>
<reference evidence="15" key="2">
    <citation type="submission" date="2025-08" db="UniProtKB">
        <authorList>
            <consortium name="Ensembl"/>
        </authorList>
    </citation>
    <scope>IDENTIFICATION</scope>
</reference>
<dbReference type="GeneID" id="114668677"/>
<evidence type="ECO:0000313" key="15">
    <source>
        <dbReference type="Ensembl" id="ENSECRP00000033644.1"/>
    </source>
</evidence>
<keyword evidence="9" id="KW-0325">Glycoprotein</keyword>
<dbReference type="PANTHER" id="PTHR15583:SF5">
    <property type="entry name" value="INTERLEUKIN-17 RECEPTOR E"/>
    <property type="match status" value="1"/>
</dbReference>
<gene>
    <name evidence="15" type="primary">LOC114668677</name>
</gene>
<accession>A0A8C4TPM8</accession>
<evidence type="ECO:0000256" key="8">
    <source>
        <dbReference type="ARBA" id="ARBA00023170"/>
    </source>
</evidence>
<evidence type="ECO:0000256" key="2">
    <source>
        <dbReference type="ARBA" id="ARBA00004479"/>
    </source>
</evidence>
<evidence type="ECO:0000256" key="5">
    <source>
        <dbReference type="ARBA" id="ARBA00022729"/>
    </source>
</evidence>
<name>A0A8C4TPM8_ERPCA</name>
<dbReference type="OrthoDB" id="9894203at2759"/>
<reference evidence="15" key="1">
    <citation type="submission" date="2021-06" db="EMBL/GenBank/DDBJ databases">
        <authorList>
            <consortium name="Wellcome Sanger Institute Data Sharing"/>
        </authorList>
    </citation>
    <scope>NUCLEOTIDE SEQUENCE [LARGE SCALE GENOMIC DNA]</scope>
</reference>
<dbReference type="RefSeq" id="XP_028680385.1">
    <property type="nucleotide sequence ID" value="XM_028824552.2"/>
</dbReference>
<dbReference type="GeneTree" id="ENSGT00940000161421"/>
<sequence>MARLQNLDGKALRLACLFAFTCFGLRLAQSGHEQVREYGFEINLIHNDSSEKNLTTSLQNAKLSLSTIEYCAPYQDCQARVRLKVHLCIKGIANVHKFLAHFLEVQTNRQWLDWWGSLINSMWSYTVQTYDPGRKATSHPEMNESFHSMKRPSAWELRRDCFVAHVQNQGTYNLEKLEEGPVFGYIVDKSNRTVTVSVYPGPPVKARLCYKQRFMCDDLESPAITLINTSWAVTATLHFSFALPCLCVEVFYLQSDALRQQVMIFQDYILPSGHDFMHSSTFKVSHHSEDEMSLTIYSKCSLNPSVSLCWREDRSVGILCQEFAHSTLAGSDDSVYRVTGIDKHPQMCFKVSFAGSDRIECPHNIEPVWNVEVTTEYLLFHLYIDTSILASFNAVLCSRQLSNDSCEPVVPVHTITKSLTSENKTLHMVLNAPVQGLCVQIWRSDVPFAGNRTICPDCTKGRLGLIASLLMIGVIMILIGFLFSYAWIQSYLSATNWTDIPLLLVYSADSEEYVSLICTLASLLREQFCCQVRLDCWDHAGLAQLGPLPWLYRQQQVIKNQHGRILLVWSQGSQTLYENWKKSSRYLEWPVAGLDTGVIFQAALACIHSDLQKGAGTEYSLLYFSRLYNKYSLPEVFKQIPQYNLSEQLGELLMDIQGRAFSKNSCLKITAGILTYRVAHSDIGQKLKERTELCSALLDGKKVKETKGVPECNQSDRPLISSSKKEIMDKMTVI</sequence>
<feature type="domain" description="Interleukin-17 receptor C/E N-terminal" evidence="14">
    <location>
        <begin position="233"/>
        <end position="449"/>
    </location>
</feature>
<evidence type="ECO:0000313" key="16">
    <source>
        <dbReference type="Proteomes" id="UP000694620"/>
    </source>
</evidence>
<dbReference type="Gene3D" id="3.40.50.11530">
    <property type="match status" value="1"/>
</dbReference>
<dbReference type="Proteomes" id="UP000694620">
    <property type="component" value="Chromosome 18"/>
</dbReference>
<organism evidence="15 16">
    <name type="scientific">Erpetoichthys calabaricus</name>
    <name type="common">Rope fish</name>
    <name type="synonym">Calamoichthys calabaricus</name>
    <dbReference type="NCBI Taxonomy" id="27687"/>
    <lineage>
        <taxon>Eukaryota</taxon>
        <taxon>Metazoa</taxon>
        <taxon>Chordata</taxon>
        <taxon>Craniata</taxon>
        <taxon>Vertebrata</taxon>
        <taxon>Euteleostomi</taxon>
        <taxon>Actinopterygii</taxon>
        <taxon>Polypteriformes</taxon>
        <taxon>Polypteridae</taxon>
        <taxon>Erpetoichthys</taxon>
    </lineage>
</organism>
<dbReference type="PANTHER" id="PTHR15583">
    <property type="entry name" value="INTERLEUKIN-17 RECEPTOR"/>
    <property type="match status" value="1"/>
</dbReference>
<dbReference type="InterPro" id="IPR013568">
    <property type="entry name" value="SEFIR_dom"/>
</dbReference>
<evidence type="ECO:0000259" key="13">
    <source>
        <dbReference type="Pfam" id="PF08357"/>
    </source>
</evidence>
<evidence type="ECO:0000256" key="4">
    <source>
        <dbReference type="ARBA" id="ARBA00022692"/>
    </source>
</evidence>
<reference evidence="15" key="3">
    <citation type="submission" date="2025-09" db="UniProtKB">
        <authorList>
            <consortium name="Ensembl"/>
        </authorList>
    </citation>
    <scope>IDENTIFICATION</scope>
</reference>
<dbReference type="GO" id="GO:0005886">
    <property type="term" value="C:plasma membrane"/>
    <property type="evidence" value="ECO:0007669"/>
    <property type="project" value="UniProtKB-SubCell"/>
</dbReference>
<evidence type="ECO:0000256" key="11">
    <source>
        <dbReference type="SAM" id="Phobius"/>
    </source>
</evidence>
<feature type="chain" id="PRO_5034641136" description="Interleukin-17 receptor C" evidence="12">
    <location>
        <begin position="31"/>
        <end position="734"/>
    </location>
</feature>
<keyword evidence="4 11" id="KW-0812">Transmembrane</keyword>
<dbReference type="Pfam" id="PF15037">
    <property type="entry name" value="IL17_R_N"/>
    <property type="match status" value="1"/>
</dbReference>
<feature type="domain" description="SEFIR" evidence="13">
    <location>
        <begin position="502"/>
        <end position="654"/>
    </location>
</feature>
<feature type="signal peptide" evidence="12">
    <location>
        <begin position="1"/>
        <end position="30"/>
    </location>
</feature>
<evidence type="ECO:0000256" key="1">
    <source>
        <dbReference type="ARBA" id="ARBA00004162"/>
    </source>
</evidence>
<protein>
    <recommendedName>
        <fullName evidence="17">Interleukin-17 receptor C</fullName>
    </recommendedName>
</protein>
<keyword evidence="7 11" id="KW-0472">Membrane</keyword>
<evidence type="ECO:0008006" key="17">
    <source>
        <dbReference type="Google" id="ProtNLM"/>
    </source>
</evidence>
<dbReference type="GO" id="GO:0030368">
    <property type="term" value="F:interleukin-17 receptor activity"/>
    <property type="evidence" value="ECO:0007669"/>
    <property type="project" value="InterPro"/>
</dbReference>
<keyword evidence="8" id="KW-0675">Receptor</keyword>
<comment type="subcellular location">
    <subcellularLocation>
        <location evidence="1">Cell membrane</location>
        <topology evidence="1">Single-pass membrane protein</topology>
    </subcellularLocation>
    <subcellularLocation>
        <location evidence="2">Membrane</location>
        <topology evidence="2">Single-pass type I membrane protein</topology>
    </subcellularLocation>
</comment>